<dbReference type="GO" id="GO:0007031">
    <property type="term" value="P:peroxisome organization"/>
    <property type="evidence" value="ECO:0007669"/>
    <property type="project" value="UniProtKB-KW"/>
</dbReference>
<reference evidence="2" key="1">
    <citation type="journal article" date="2004" name="Nature">
        <title>Genome duplication in the teleost fish Tetraodon nigroviridis reveals the early vertebrate proto-karyotype.</title>
        <authorList>
            <person name="Jaillon O."/>
            <person name="Aury J.-M."/>
            <person name="Brunet F."/>
            <person name="Petit J.-L."/>
            <person name="Stange-Thomann N."/>
            <person name="Mauceli E."/>
            <person name="Bouneau L."/>
            <person name="Fischer C."/>
            <person name="Ozouf-Costaz C."/>
            <person name="Bernot A."/>
            <person name="Nicaud S."/>
            <person name="Jaffe D."/>
            <person name="Fisher S."/>
            <person name="Lutfalla G."/>
            <person name="Dossat C."/>
            <person name="Segurens B."/>
            <person name="Dasilva C."/>
            <person name="Salanoubat M."/>
            <person name="Levy M."/>
            <person name="Boudet N."/>
            <person name="Castellano S."/>
            <person name="Anthouard V."/>
            <person name="Jubin C."/>
            <person name="Castelli V."/>
            <person name="Katinka M."/>
            <person name="Vacherie B."/>
            <person name="Biemont C."/>
            <person name="Skalli Z."/>
            <person name="Cattolico L."/>
            <person name="Poulain J."/>
            <person name="De Berardinis V."/>
            <person name="Cruaud C."/>
            <person name="Duprat S."/>
            <person name="Brottier P."/>
            <person name="Coutanceau J.-P."/>
            <person name="Gouzy J."/>
            <person name="Parra G."/>
            <person name="Lardier G."/>
            <person name="Chapple C."/>
            <person name="McKernan K.J."/>
            <person name="McEwan P."/>
            <person name="Bosak S."/>
            <person name="Kellis M."/>
            <person name="Volff J.-N."/>
            <person name="Guigo R."/>
            <person name="Zody M.C."/>
            <person name="Mesirov J."/>
            <person name="Lindblad-Toh K."/>
            <person name="Birren B."/>
            <person name="Nusbaum C."/>
            <person name="Kahn D."/>
            <person name="Robinson-Rechavi M."/>
            <person name="Laudet V."/>
            <person name="Schachter V."/>
            <person name="Quetier F."/>
            <person name="Saurin W."/>
            <person name="Scarpelli C."/>
            <person name="Wincker P."/>
            <person name="Lander E.S."/>
            <person name="Weissenbach J."/>
            <person name="Roest Crollius H."/>
        </authorList>
    </citation>
    <scope>NUCLEOTIDE SEQUENCE [LARGE SCALE GENOMIC DNA]</scope>
</reference>
<evidence type="ECO:0000256" key="1">
    <source>
        <dbReference type="RuleBase" id="RU365003"/>
    </source>
</evidence>
<feature type="non-terminal residue" evidence="2">
    <location>
        <position position="128"/>
    </location>
</feature>
<comment type="subcellular location">
    <subcellularLocation>
        <location evidence="1">Peroxisome membrane</location>
    </subcellularLocation>
</comment>
<dbReference type="KEGG" id="tng:GSTEN00003046G001"/>
<keyword evidence="1" id="KW-0576">Peroxisome</keyword>
<feature type="non-terminal residue" evidence="2">
    <location>
        <position position="1"/>
    </location>
</feature>
<gene>
    <name evidence="2" type="ORF">GSTENG00003046001</name>
</gene>
<dbReference type="OrthoDB" id="2021143at2759"/>
<reference evidence="2" key="2">
    <citation type="submission" date="2004-02" db="EMBL/GenBank/DDBJ databases">
        <authorList>
            <consortium name="Genoscope"/>
            <consortium name="Whitehead Institute Centre for Genome Research"/>
        </authorList>
    </citation>
    <scope>NUCLEOTIDE SEQUENCE</scope>
</reference>
<organism evidence="2">
    <name type="scientific">Tetraodon nigroviridis</name>
    <name type="common">Spotted green pufferfish</name>
    <name type="synonym">Chelonodon nigroviridis</name>
    <dbReference type="NCBI Taxonomy" id="99883"/>
    <lineage>
        <taxon>Eukaryota</taxon>
        <taxon>Metazoa</taxon>
        <taxon>Chordata</taxon>
        <taxon>Craniata</taxon>
        <taxon>Vertebrata</taxon>
        <taxon>Euteleostomi</taxon>
        <taxon>Actinopterygii</taxon>
        <taxon>Neopterygii</taxon>
        <taxon>Teleostei</taxon>
        <taxon>Neoteleostei</taxon>
        <taxon>Acanthomorphata</taxon>
        <taxon>Eupercaria</taxon>
        <taxon>Tetraodontiformes</taxon>
        <taxon>Tetradontoidea</taxon>
        <taxon>Tetraodontidae</taxon>
        <taxon>Tetraodon</taxon>
    </lineage>
</organism>
<comment type="caution">
    <text evidence="2">The sequence shown here is derived from an EMBL/GenBank/DDBJ whole genome shotgun (WGS) entry which is preliminary data.</text>
</comment>
<accession>Q4TD10</accession>
<protein>
    <recommendedName>
        <fullName evidence="1">Peroxisomal membrane protein PEX16</fullName>
    </recommendedName>
</protein>
<dbReference type="EMBL" id="CAAE01006588">
    <property type="protein sequence ID" value="CAF89222.1"/>
    <property type="molecule type" value="Genomic_DNA"/>
</dbReference>
<name>Q4TD10_TETNG</name>
<dbReference type="InterPro" id="IPR013919">
    <property type="entry name" value="Pex16"/>
</dbReference>
<dbReference type="AlphaFoldDB" id="Q4TD10"/>
<proteinExistence type="inferred from homology"/>
<keyword evidence="1" id="KW-0962">Peroxisome biogenesis</keyword>
<dbReference type="GO" id="GO:0005778">
    <property type="term" value="C:peroxisomal membrane"/>
    <property type="evidence" value="ECO:0007669"/>
    <property type="project" value="UniProtKB-SubCell"/>
</dbReference>
<comment type="similarity">
    <text evidence="1">Belongs to the peroxin-16 family.</text>
</comment>
<dbReference type="Pfam" id="PF08610">
    <property type="entry name" value="Pex16"/>
    <property type="match status" value="1"/>
</dbReference>
<sequence>ALPGPLRGSSRGSRGWRRGSWSSAALLFSARPSSRTATSGLRCGGGPSCCCTTCSARPSTTSSPSRFFAGGDRPTGRLTATPVCICRGKILFLLRLLADHVPGIGLVARPLMDYLPTWQKIYFYNWGL</sequence>
<evidence type="ECO:0000313" key="2">
    <source>
        <dbReference type="EMBL" id="CAF89222.1"/>
    </source>
</evidence>